<dbReference type="Proteomes" id="UP001234787">
    <property type="component" value="Unassembled WGS sequence"/>
</dbReference>
<evidence type="ECO:0000256" key="1">
    <source>
        <dbReference type="ARBA" id="ARBA00004370"/>
    </source>
</evidence>
<comment type="subcellular location">
    <subcellularLocation>
        <location evidence="1">Membrane</location>
    </subcellularLocation>
</comment>
<evidence type="ECO:0008006" key="10">
    <source>
        <dbReference type="Google" id="ProtNLM"/>
    </source>
</evidence>
<gene>
    <name evidence="8" type="ORF">SUGI_1496470</name>
</gene>
<dbReference type="FunFam" id="3.80.10.10:FF:000400">
    <property type="entry name" value="Nuclear pore complex protein NUP107"/>
    <property type="match status" value="1"/>
</dbReference>
<proteinExistence type="predicted"/>
<evidence type="ECO:0000256" key="5">
    <source>
        <dbReference type="ARBA" id="ARBA00023136"/>
    </source>
</evidence>
<dbReference type="PANTHER" id="PTHR48065">
    <property type="entry name" value="OS10G0469600 PROTEIN"/>
    <property type="match status" value="1"/>
</dbReference>
<evidence type="ECO:0000313" key="9">
    <source>
        <dbReference type="Proteomes" id="UP001234787"/>
    </source>
</evidence>
<keyword evidence="3" id="KW-0732">Signal</keyword>
<feature type="domain" description="Leucine-rich repeat-containing N-terminal plant-type" evidence="6">
    <location>
        <begin position="10"/>
        <end position="46"/>
    </location>
</feature>
<keyword evidence="4" id="KW-0677">Repeat</keyword>
<feature type="domain" description="Disease resistance R13L4/SHOC-2-like LRR" evidence="7">
    <location>
        <begin position="64"/>
        <end position="163"/>
    </location>
</feature>
<dbReference type="SUPFAM" id="SSF52058">
    <property type="entry name" value="L domain-like"/>
    <property type="match status" value="1"/>
</dbReference>
<dbReference type="AlphaFoldDB" id="A0AAD3NVU6"/>
<dbReference type="EMBL" id="BSEH01000738">
    <property type="protein sequence ID" value="GLJ59172.1"/>
    <property type="molecule type" value="Genomic_DNA"/>
</dbReference>
<dbReference type="GO" id="GO:0016020">
    <property type="term" value="C:membrane"/>
    <property type="evidence" value="ECO:0007669"/>
    <property type="project" value="UniProtKB-SubCell"/>
</dbReference>
<evidence type="ECO:0000256" key="4">
    <source>
        <dbReference type="ARBA" id="ARBA00022737"/>
    </source>
</evidence>
<organism evidence="8 9">
    <name type="scientific">Cryptomeria japonica</name>
    <name type="common">Japanese cedar</name>
    <name type="synonym">Cupressus japonica</name>
    <dbReference type="NCBI Taxonomy" id="3369"/>
    <lineage>
        <taxon>Eukaryota</taxon>
        <taxon>Viridiplantae</taxon>
        <taxon>Streptophyta</taxon>
        <taxon>Embryophyta</taxon>
        <taxon>Tracheophyta</taxon>
        <taxon>Spermatophyta</taxon>
        <taxon>Pinopsida</taxon>
        <taxon>Pinidae</taxon>
        <taxon>Conifers II</taxon>
        <taxon>Cupressales</taxon>
        <taxon>Cupressaceae</taxon>
        <taxon>Cryptomeria</taxon>
    </lineage>
</organism>
<dbReference type="Pfam" id="PF23598">
    <property type="entry name" value="LRR_14"/>
    <property type="match status" value="1"/>
</dbReference>
<comment type="caution">
    <text evidence="8">The sequence shown here is derived from an EMBL/GenBank/DDBJ whole genome shotgun (WGS) entry which is preliminary data.</text>
</comment>
<keyword evidence="2" id="KW-0433">Leucine-rich repeat</keyword>
<dbReference type="InterPro" id="IPR013210">
    <property type="entry name" value="LRR_N_plant-typ"/>
</dbReference>
<reference evidence="8" key="1">
    <citation type="submission" date="2022-12" db="EMBL/GenBank/DDBJ databases">
        <title>Chromosome-Level Genome Assembly of Japanese Cedar (Cryptomeriajaponica D. Don).</title>
        <authorList>
            <person name="Fujino T."/>
            <person name="Yamaguchi K."/>
            <person name="Yokoyama T."/>
            <person name="Hamanaka T."/>
            <person name="Harazono Y."/>
            <person name="Kamada H."/>
            <person name="Kobayashi W."/>
            <person name="Ujino-Ihara T."/>
            <person name="Uchiyama K."/>
            <person name="Matsumoto A."/>
            <person name="Izuno A."/>
            <person name="Tsumura Y."/>
            <person name="Toyoda A."/>
            <person name="Shigenobu S."/>
            <person name="Moriguchi Y."/>
            <person name="Ueno S."/>
            <person name="Kasahara M."/>
        </authorList>
    </citation>
    <scope>NUCLEOTIDE SEQUENCE</scope>
</reference>
<dbReference type="PANTHER" id="PTHR48065:SF11">
    <property type="entry name" value="OS11G0213300 PROTEIN"/>
    <property type="match status" value="1"/>
</dbReference>
<evidence type="ECO:0000256" key="3">
    <source>
        <dbReference type="ARBA" id="ARBA00022729"/>
    </source>
</evidence>
<accession>A0AAD3NVU6</accession>
<evidence type="ECO:0000256" key="2">
    <source>
        <dbReference type="ARBA" id="ARBA00022614"/>
    </source>
</evidence>
<dbReference type="PRINTS" id="PR00019">
    <property type="entry name" value="LEURICHRPT"/>
</dbReference>
<dbReference type="InterPro" id="IPR055414">
    <property type="entry name" value="LRR_R13L4/SHOC2-like"/>
</dbReference>
<dbReference type="Gene3D" id="3.80.10.10">
    <property type="entry name" value="Ribonuclease Inhibitor"/>
    <property type="match status" value="1"/>
</dbReference>
<dbReference type="Pfam" id="PF08263">
    <property type="entry name" value="LRRNT_2"/>
    <property type="match status" value="1"/>
</dbReference>
<protein>
    <recommendedName>
        <fullName evidence="10">Leucine-rich repeat-containing N-terminal plant-type domain-containing protein</fullName>
    </recommendedName>
</protein>
<keyword evidence="5" id="KW-0472">Membrane</keyword>
<evidence type="ECO:0000313" key="8">
    <source>
        <dbReference type="EMBL" id="GLJ59172.1"/>
    </source>
</evidence>
<dbReference type="InterPro" id="IPR032675">
    <property type="entry name" value="LRR_dom_sf"/>
</dbReference>
<name>A0AAD3NVU6_CRYJA</name>
<evidence type="ECO:0000259" key="6">
    <source>
        <dbReference type="Pfam" id="PF08263"/>
    </source>
</evidence>
<sequence>MISCNITCLHHERDALLSFMNKLDPAFLLHSWQGFNCCEWRGVECSSHTSNVVKLHHSRHRWSDERNSTLLTDLFQLKRLQHLDLSSNSLSGVLPKGLFALKELRHLDLSRNYFEGEIPKQFASLHNLAYLNLSRARFNGTIPYQLGNLSQLEFLDLSVAEESNWKHPFLISTISNNSTF</sequence>
<evidence type="ECO:0000259" key="7">
    <source>
        <dbReference type="Pfam" id="PF23598"/>
    </source>
</evidence>
<keyword evidence="9" id="KW-1185">Reference proteome</keyword>